<organism evidence="5 6">
    <name type="scientific">Nannocystis radixulma</name>
    <dbReference type="NCBI Taxonomy" id="2995305"/>
    <lineage>
        <taxon>Bacteria</taxon>
        <taxon>Pseudomonadati</taxon>
        <taxon>Myxococcota</taxon>
        <taxon>Polyangia</taxon>
        <taxon>Nannocystales</taxon>
        <taxon>Nannocystaceae</taxon>
        <taxon>Nannocystis</taxon>
    </lineage>
</organism>
<dbReference type="SUPFAM" id="SSF50985">
    <property type="entry name" value="RCC1/BLIP-II"/>
    <property type="match status" value="1"/>
</dbReference>
<dbReference type="InterPro" id="IPR058923">
    <property type="entry name" value="RCC1-like_dom"/>
</dbReference>
<dbReference type="PANTHER" id="PTHR22870:SF360">
    <property type="entry name" value="ULTRAVIOLET-B RECEPTOR UVR8"/>
    <property type="match status" value="1"/>
</dbReference>
<sequence length="455" mass="45273">MADRWGTGVALAVVVTTGAACPVWWEALPETGPPGCGDGEVGEDEVCDDGDALDHDACAADCSRETVVADMCAARSHTCVLLADGAVRCWGSGAAGRLGSGDAATIGDAAGELPASDVAVGGEVAQVVCSNDFTCARLVDGDVRCWGGNAWGQLGRGDTRDVGDEPGALPVASLALDGPAEQIAAGHGHVCAVVAGGQLRCWGWNLLGQLGIGSTEGLGDEADELPPPAVALADVVEVVAGVSHTCARVQAGTVHCWGSSSRGELGYGDTLRHGDAPGDLPTPAVALGGPAVQLAAGGHHTCALLADASLRCWGANDAGQLGQARAGDLGDEPDEMPPPPIGVEGVVQVVAGANHTCTRHADGTVRCWGANAAGQLGDGKTADVGIDPLTFPPAPVDLGGEADLLAANGGDTTCARLTDGSLRCWGANESGQLGLGFARAEPSTATPAVAGRVLF</sequence>
<dbReference type="InterPro" id="IPR009091">
    <property type="entry name" value="RCC1/BLIP-II"/>
</dbReference>
<keyword evidence="3" id="KW-1015">Disulfide bond</keyword>
<evidence type="ECO:0000259" key="4">
    <source>
        <dbReference type="Pfam" id="PF25390"/>
    </source>
</evidence>
<evidence type="ECO:0000256" key="3">
    <source>
        <dbReference type="ARBA" id="ARBA00023157"/>
    </source>
</evidence>
<name>A0ABT5BD84_9BACT</name>
<dbReference type="InterPro" id="IPR011936">
    <property type="entry name" value="Myxo_disulph_rpt"/>
</dbReference>
<dbReference type="PROSITE" id="PS50012">
    <property type="entry name" value="RCC1_3"/>
    <property type="match status" value="6"/>
</dbReference>
<comment type="caution">
    <text evidence="5">The sequence shown here is derived from an EMBL/GenBank/DDBJ whole genome shotgun (WGS) entry which is preliminary data.</text>
</comment>
<evidence type="ECO:0000256" key="2">
    <source>
        <dbReference type="ARBA" id="ARBA00022737"/>
    </source>
</evidence>
<dbReference type="NCBIfam" id="TIGR02232">
    <property type="entry name" value="myxo_disulf_rpt"/>
    <property type="match status" value="1"/>
</dbReference>
<gene>
    <name evidence="5" type="ORF">POL58_30450</name>
</gene>
<keyword evidence="2" id="KW-0677">Repeat</keyword>
<reference evidence="5 6" key="1">
    <citation type="submission" date="2022-11" db="EMBL/GenBank/DDBJ databases">
        <title>Minimal conservation of predation-associated metabolite biosynthetic gene clusters underscores biosynthetic potential of Myxococcota including descriptions for ten novel species: Archangium lansinium sp. nov., Myxococcus landrumus sp. nov., Nannocystis bai.</title>
        <authorList>
            <person name="Ahearne A."/>
            <person name="Stevens C."/>
            <person name="Dowd S."/>
        </authorList>
    </citation>
    <scope>NUCLEOTIDE SEQUENCE [LARGE SCALE GENOMIC DNA]</scope>
    <source>
        <strain evidence="5 6">NCELM</strain>
    </source>
</reference>
<feature type="domain" description="RCC1-like" evidence="4">
    <location>
        <begin position="36"/>
        <end position="381"/>
    </location>
</feature>
<proteinExistence type="predicted"/>
<dbReference type="RefSeq" id="WP_272003326.1">
    <property type="nucleotide sequence ID" value="NZ_JAQNDN010000019.1"/>
</dbReference>
<dbReference type="PROSITE" id="PS51257">
    <property type="entry name" value="PROKAR_LIPOPROTEIN"/>
    <property type="match status" value="1"/>
</dbReference>
<dbReference type="Pfam" id="PF25390">
    <property type="entry name" value="WD40_RLD"/>
    <property type="match status" value="1"/>
</dbReference>
<evidence type="ECO:0000313" key="5">
    <source>
        <dbReference type="EMBL" id="MDC0672107.1"/>
    </source>
</evidence>
<dbReference type="Proteomes" id="UP001217838">
    <property type="component" value="Unassembled WGS sequence"/>
</dbReference>
<dbReference type="EMBL" id="JAQNDN010000019">
    <property type="protein sequence ID" value="MDC0672107.1"/>
    <property type="molecule type" value="Genomic_DNA"/>
</dbReference>
<evidence type="ECO:0000256" key="1">
    <source>
        <dbReference type="ARBA" id="ARBA00022729"/>
    </source>
</evidence>
<keyword evidence="1" id="KW-0732">Signal</keyword>
<dbReference type="InterPro" id="IPR000408">
    <property type="entry name" value="Reg_chr_condens"/>
</dbReference>
<keyword evidence="6" id="KW-1185">Reference proteome</keyword>
<accession>A0ABT5BD84</accession>
<evidence type="ECO:0000313" key="6">
    <source>
        <dbReference type="Proteomes" id="UP001217838"/>
    </source>
</evidence>
<dbReference type="Pfam" id="PF13540">
    <property type="entry name" value="RCC1_2"/>
    <property type="match status" value="1"/>
</dbReference>
<dbReference type="PANTHER" id="PTHR22870">
    <property type="entry name" value="REGULATOR OF CHROMOSOME CONDENSATION"/>
    <property type="match status" value="1"/>
</dbReference>
<dbReference type="PRINTS" id="PR00633">
    <property type="entry name" value="RCCNDNSATION"/>
</dbReference>
<protein>
    <recommendedName>
        <fullName evidence="4">RCC1-like domain-containing protein</fullName>
    </recommendedName>
</protein>
<dbReference type="Gene3D" id="2.130.10.30">
    <property type="entry name" value="Regulator of chromosome condensation 1/beta-lactamase-inhibitor protein II"/>
    <property type="match status" value="3"/>
</dbReference>
<dbReference type="InterPro" id="IPR051210">
    <property type="entry name" value="Ub_ligase/GEF_domain"/>
</dbReference>